<sequence length="285" mass="30643">MHLMRLGAIGEEKPAVRADDGTLYDISGLTGDIDGAFLAGDGIQRVADALAANTLPAIDGTGLRIGAPIATPVKVVCIGMNYAAHARESGAPPPSEPVVFMKDPSCVVGPYDEVLIPRKSTKTDWEVELAIVIGKTARYLESQEEALKHIAGYAISNDVSEREFQLERPGGQWDKGKSCETFNPLGPWLTPASEVGDPQDLTLKTWVNGELKQDSTTKDMIFPVAEIVHFLSQYMVLRPGDVINTGTPQGVALGQPEPKPYLRAGDVVELEIEGLGRQRQNVGQA</sequence>
<evidence type="ECO:0000313" key="4">
    <source>
        <dbReference type="EMBL" id="MCE7011173.1"/>
    </source>
</evidence>
<evidence type="ECO:0000259" key="3">
    <source>
        <dbReference type="Pfam" id="PF01557"/>
    </source>
</evidence>
<evidence type="ECO:0000256" key="2">
    <source>
        <dbReference type="ARBA" id="ARBA00022723"/>
    </source>
</evidence>
<dbReference type="Pfam" id="PF01557">
    <property type="entry name" value="FAA_hydrolase"/>
    <property type="match status" value="1"/>
</dbReference>
<dbReference type="RefSeq" id="WP_233733543.1">
    <property type="nucleotide sequence ID" value="NZ_JAJVCN010000004.1"/>
</dbReference>
<dbReference type="Gene3D" id="3.90.850.10">
    <property type="entry name" value="Fumarylacetoacetase-like, C-terminal domain"/>
    <property type="match status" value="1"/>
</dbReference>
<dbReference type="Proteomes" id="UP001521150">
    <property type="component" value="Unassembled WGS sequence"/>
</dbReference>
<dbReference type="PANTHER" id="PTHR42796">
    <property type="entry name" value="FUMARYLACETOACETATE HYDROLASE DOMAIN-CONTAINING PROTEIN 2A-RELATED"/>
    <property type="match status" value="1"/>
</dbReference>
<keyword evidence="4" id="KW-0378">Hydrolase</keyword>
<dbReference type="InterPro" id="IPR051121">
    <property type="entry name" value="FAH"/>
</dbReference>
<dbReference type="InterPro" id="IPR011234">
    <property type="entry name" value="Fumarylacetoacetase-like_C"/>
</dbReference>
<keyword evidence="2" id="KW-0479">Metal-binding</keyword>
<reference evidence="4 5" key="1">
    <citation type="submission" date="2021-12" db="EMBL/GenBank/DDBJ databases">
        <title>Genome sequence of Kibdelosporangium philippinense ATCC 49844.</title>
        <authorList>
            <person name="Fedorov E.A."/>
            <person name="Omeragic M."/>
            <person name="Shalygina K.F."/>
            <person name="Maclea K.S."/>
        </authorList>
    </citation>
    <scope>NUCLEOTIDE SEQUENCE [LARGE SCALE GENOMIC DNA]</scope>
    <source>
        <strain evidence="4 5">ATCC 49844</strain>
    </source>
</reference>
<keyword evidence="5" id="KW-1185">Reference proteome</keyword>
<proteinExistence type="inferred from homology"/>
<organism evidence="4 5">
    <name type="scientific">Kibdelosporangium philippinense</name>
    <dbReference type="NCBI Taxonomy" id="211113"/>
    <lineage>
        <taxon>Bacteria</taxon>
        <taxon>Bacillati</taxon>
        <taxon>Actinomycetota</taxon>
        <taxon>Actinomycetes</taxon>
        <taxon>Pseudonocardiales</taxon>
        <taxon>Pseudonocardiaceae</taxon>
        <taxon>Kibdelosporangium</taxon>
    </lineage>
</organism>
<accession>A0ABS8ZV94</accession>
<gene>
    <name evidence="4" type="ORF">LWC34_51465</name>
</gene>
<feature type="domain" description="Fumarylacetoacetase-like C-terminal" evidence="3">
    <location>
        <begin position="74"/>
        <end position="282"/>
    </location>
</feature>
<comment type="similarity">
    <text evidence="1">Belongs to the FAH family.</text>
</comment>
<protein>
    <submittedName>
        <fullName evidence="4">Fumarylacetoacetate hydrolase family protein</fullName>
    </submittedName>
</protein>
<comment type="caution">
    <text evidence="4">The sequence shown here is derived from an EMBL/GenBank/DDBJ whole genome shotgun (WGS) entry which is preliminary data.</text>
</comment>
<dbReference type="EMBL" id="JAJVCN010000004">
    <property type="protein sequence ID" value="MCE7011173.1"/>
    <property type="molecule type" value="Genomic_DNA"/>
</dbReference>
<dbReference type="InterPro" id="IPR036663">
    <property type="entry name" value="Fumarylacetoacetase_C_sf"/>
</dbReference>
<dbReference type="GO" id="GO:0016787">
    <property type="term" value="F:hydrolase activity"/>
    <property type="evidence" value="ECO:0007669"/>
    <property type="project" value="UniProtKB-KW"/>
</dbReference>
<evidence type="ECO:0000256" key="1">
    <source>
        <dbReference type="ARBA" id="ARBA00010211"/>
    </source>
</evidence>
<dbReference type="PANTHER" id="PTHR42796:SF4">
    <property type="entry name" value="FUMARYLACETOACETATE HYDROLASE DOMAIN-CONTAINING PROTEIN 2A"/>
    <property type="match status" value="1"/>
</dbReference>
<evidence type="ECO:0000313" key="5">
    <source>
        <dbReference type="Proteomes" id="UP001521150"/>
    </source>
</evidence>
<name>A0ABS8ZV94_9PSEU</name>
<dbReference type="SUPFAM" id="SSF56529">
    <property type="entry name" value="FAH"/>
    <property type="match status" value="1"/>
</dbReference>